<dbReference type="EMBL" id="CP024621">
    <property type="protein sequence ID" value="QHD48488.1"/>
    <property type="molecule type" value="Genomic_DNA"/>
</dbReference>
<dbReference type="Proteomes" id="UP000463949">
    <property type="component" value="Chromosome"/>
</dbReference>
<reference evidence="2 3" key="1">
    <citation type="submission" date="2017-10" db="EMBL/GenBank/DDBJ databases">
        <title>Coral associated bacteria.</title>
        <authorList>
            <person name="Wang X."/>
        </authorList>
    </citation>
    <scope>NUCLEOTIDE SEQUENCE [LARGE SCALE GENOMIC DNA]</scope>
    <source>
        <strain evidence="2 3">SCSIO 43005</strain>
    </source>
</reference>
<name>A0A857GGS7_9GAMM</name>
<dbReference type="PROSITE" id="PS51257">
    <property type="entry name" value="PROKAR_LIPOPROTEIN"/>
    <property type="match status" value="1"/>
</dbReference>
<evidence type="ECO:0000256" key="1">
    <source>
        <dbReference type="SAM" id="SignalP"/>
    </source>
</evidence>
<protein>
    <recommendedName>
        <fullName evidence="4">Lipoprotein</fullName>
    </recommendedName>
</protein>
<gene>
    <name evidence="2" type="ORF">CTT34_01630</name>
</gene>
<sequence>MKKILIMAGLLIGLSGCAQQEVMQQTQSGFAEKTIQDKSQSVVSQDIINACINRGHTIRESSDSRVVCSSTMQGANAALTQMLIGNSYSTTPEVVVSFVIASIGENVRVVAQPHVETQMAMGQNQVQSMRDNNALRNNLQMFLNSL</sequence>
<evidence type="ECO:0000313" key="3">
    <source>
        <dbReference type="Proteomes" id="UP000463949"/>
    </source>
</evidence>
<evidence type="ECO:0008006" key="4">
    <source>
        <dbReference type="Google" id="ProtNLM"/>
    </source>
</evidence>
<feature type="chain" id="PRO_5032888318" description="Lipoprotein" evidence="1">
    <location>
        <begin position="21"/>
        <end position="146"/>
    </location>
</feature>
<proteinExistence type="predicted"/>
<accession>A0A857GGS7</accession>
<keyword evidence="1" id="KW-0732">Signal</keyword>
<dbReference type="OrthoDB" id="7557664at2"/>
<dbReference type="RefSeq" id="WP_159340766.1">
    <property type="nucleotide sequence ID" value="NZ_CP024621.1"/>
</dbReference>
<dbReference type="AlphaFoldDB" id="A0A857GGS7"/>
<feature type="signal peptide" evidence="1">
    <location>
        <begin position="1"/>
        <end position="20"/>
    </location>
</feature>
<organism evidence="2 3">
    <name type="scientific">Vreelandella aquamarina</name>
    <dbReference type="NCBI Taxonomy" id="77097"/>
    <lineage>
        <taxon>Bacteria</taxon>
        <taxon>Pseudomonadati</taxon>
        <taxon>Pseudomonadota</taxon>
        <taxon>Gammaproteobacteria</taxon>
        <taxon>Oceanospirillales</taxon>
        <taxon>Halomonadaceae</taxon>
        <taxon>Vreelandella</taxon>
    </lineage>
</organism>
<dbReference type="KEGG" id="hmd:CTT34_01630"/>
<evidence type="ECO:0000313" key="2">
    <source>
        <dbReference type="EMBL" id="QHD48488.1"/>
    </source>
</evidence>